<dbReference type="Gene3D" id="3.40.50.720">
    <property type="entry name" value="NAD(P)-binding Rossmann-like Domain"/>
    <property type="match status" value="2"/>
</dbReference>
<dbReference type="GO" id="GO:0051287">
    <property type="term" value="F:NAD binding"/>
    <property type="evidence" value="ECO:0007669"/>
    <property type="project" value="InterPro"/>
</dbReference>
<evidence type="ECO:0000259" key="6">
    <source>
        <dbReference type="Pfam" id="PF02826"/>
    </source>
</evidence>
<dbReference type="AlphaFoldDB" id="A0A1G6GKR9"/>
<dbReference type="InterPro" id="IPR036291">
    <property type="entry name" value="NAD(P)-bd_dom_sf"/>
</dbReference>
<dbReference type="InterPro" id="IPR006140">
    <property type="entry name" value="D-isomer_DH_NAD-bd"/>
</dbReference>
<dbReference type="SUPFAM" id="SSF51735">
    <property type="entry name" value="NAD(P)-binding Rossmann-fold domains"/>
    <property type="match status" value="1"/>
</dbReference>
<dbReference type="InterPro" id="IPR006139">
    <property type="entry name" value="D-isomer_2_OHA_DH_cat_dom"/>
</dbReference>
<comment type="similarity">
    <text evidence="1 4">Belongs to the D-isomer specific 2-hydroxyacid dehydrogenase family.</text>
</comment>
<proteinExistence type="inferred from homology"/>
<evidence type="ECO:0000256" key="1">
    <source>
        <dbReference type="ARBA" id="ARBA00005854"/>
    </source>
</evidence>
<accession>A0A1G6GKR9</accession>
<dbReference type="Pfam" id="PF00389">
    <property type="entry name" value="2-Hacid_dh"/>
    <property type="match status" value="1"/>
</dbReference>
<feature type="domain" description="D-isomer specific 2-hydroxyacid dehydrogenase NAD-binding" evidence="6">
    <location>
        <begin position="108"/>
        <end position="286"/>
    </location>
</feature>
<evidence type="ECO:0000256" key="2">
    <source>
        <dbReference type="ARBA" id="ARBA00023002"/>
    </source>
</evidence>
<dbReference type="InterPro" id="IPR050418">
    <property type="entry name" value="D-iso_2-hydroxyacid_DH_PdxB"/>
</dbReference>
<dbReference type="InterPro" id="IPR029753">
    <property type="entry name" value="D-isomer_DH_CS"/>
</dbReference>
<name>A0A1G6GKR9_9GAMM</name>
<evidence type="ECO:0008006" key="9">
    <source>
        <dbReference type="Google" id="ProtNLM"/>
    </source>
</evidence>
<dbReference type="SUPFAM" id="SSF52283">
    <property type="entry name" value="Formate/glycerate dehydrogenase catalytic domain-like"/>
    <property type="match status" value="1"/>
</dbReference>
<evidence type="ECO:0000256" key="4">
    <source>
        <dbReference type="RuleBase" id="RU003719"/>
    </source>
</evidence>
<keyword evidence="3" id="KW-0520">NAD</keyword>
<gene>
    <name evidence="7" type="ORF">SAMN05421733_101336</name>
</gene>
<dbReference type="OrthoDB" id="9805416at2"/>
<keyword evidence="2 4" id="KW-0560">Oxidoreductase</keyword>
<protein>
    <recommendedName>
        <fullName evidence="9">Glycerate dehydrogenase</fullName>
    </recommendedName>
</protein>
<reference evidence="8" key="1">
    <citation type="submission" date="2016-09" db="EMBL/GenBank/DDBJ databases">
        <authorList>
            <person name="Varghese N."/>
            <person name="Submissions S."/>
        </authorList>
    </citation>
    <scope>NUCLEOTIDE SEQUENCE [LARGE SCALE GENOMIC DNA]</scope>
    <source>
        <strain evidence="8">ANC 4422</strain>
    </source>
</reference>
<dbReference type="PANTHER" id="PTHR43761">
    <property type="entry name" value="D-ISOMER SPECIFIC 2-HYDROXYACID DEHYDROGENASE FAMILY PROTEIN (AFU_ORTHOLOGUE AFUA_1G13630)"/>
    <property type="match status" value="1"/>
</dbReference>
<dbReference type="PROSITE" id="PS00671">
    <property type="entry name" value="D_2_HYDROXYACID_DH_3"/>
    <property type="match status" value="1"/>
</dbReference>
<dbReference type="RefSeq" id="WP_092746590.1">
    <property type="nucleotide sequence ID" value="NZ_FMYL01000001.1"/>
</dbReference>
<dbReference type="Pfam" id="PF02826">
    <property type="entry name" value="2-Hacid_dh_C"/>
    <property type="match status" value="1"/>
</dbReference>
<feature type="domain" description="D-isomer specific 2-hydroxyacid dehydrogenase catalytic" evidence="5">
    <location>
        <begin position="26"/>
        <end position="310"/>
    </location>
</feature>
<evidence type="ECO:0000259" key="5">
    <source>
        <dbReference type="Pfam" id="PF00389"/>
    </source>
</evidence>
<dbReference type="CDD" id="cd12162">
    <property type="entry name" value="2-Hacid_dh_4"/>
    <property type="match status" value="1"/>
</dbReference>
<dbReference type="PANTHER" id="PTHR43761:SF1">
    <property type="entry name" value="D-ISOMER SPECIFIC 2-HYDROXYACID DEHYDROGENASE CATALYTIC DOMAIN-CONTAINING PROTEIN-RELATED"/>
    <property type="match status" value="1"/>
</dbReference>
<evidence type="ECO:0000313" key="7">
    <source>
        <dbReference type="EMBL" id="SDB82509.1"/>
    </source>
</evidence>
<organism evidence="7 8">
    <name type="scientific">Acinetobacter boissieri</name>
    <dbReference type="NCBI Taxonomy" id="1219383"/>
    <lineage>
        <taxon>Bacteria</taxon>
        <taxon>Pseudomonadati</taxon>
        <taxon>Pseudomonadota</taxon>
        <taxon>Gammaproteobacteria</taxon>
        <taxon>Moraxellales</taxon>
        <taxon>Moraxellaceae</taxon>
        <taxon>Acinetobacter</taxon>
    </lineage>
</organism>
<dbReference type="EMBL" id="FMYL01000001">
    <property type="protein sequence ID" value="SDB82509.1"/>
    <property type="molecule type" value="Genomic_DNA"/>
</dbReference>
<keyword evidence="8" id="KW-1185">Reference proteome</keyword>
<evidence type="ECO:0000256" key="3">
    <source>
        <dbReference type="ARBA" id="ARBA00023027"/>
    </source>
</evidence>
<sequence length="316" mass="34627">MDGLKITCVEKDVLLKQDFSFDFPVEYTEYGCLTQQELYDKVHDQDVIIVSDLTVDAHVLKNNPHLKLVALCSTGFDHIDVSLLKSKNIKVCNIRGYAGDAVAEHAFLMMMNLIKNFSSQVNAVRAGDWSKGQTSFYLAAPIRELKGKTLVILGKGEIGLALAEKAQAFGMQVVFSERQGAEVCREGYVPFEQAITQADILSLHCELNAQTIGLINREVLSQLKKGCILVNVGRGGLINNQDVIDALNNNTLGGLGVDVLEVEPPPEHHPLLTLAHPNVMVTAHIAWATDEAQQRLFAILQDNINSNIAGIAKNLL</sequence>
<dbReference type="STRING" id="1219383.SAMN05421733_101336"/>
<dbReference type="Proteomes" id="UP000242501">
    <property type="component" value="Unassembled WGS sequence"/>
</dbReference>
<evidence type="ECO:0000313" key="8">
    <source>
        <dbReference type="Proteomes" id="UP000242501"/>
    </source>
</evidence>
<dbReference type="GO" id="GO:0016616">
    <property type="term" value="F:oxidoreductase activity, acting on the CH-OH group of donors, NAD or NADP as acceptor"/>
    <property type="evidence" value="ECO:0007669"/>
    <property type="project" value="InterPro"/>
</dbReference>